<dbReference type="Proteomes" id="UP001610334">
    <property type="component" value="Unassembled WGS sequence"/>
</dbReference>
<reference evidence="2 3" key="1">
    <citation type="submission" date="2024-07" db="EMBL/GenBank/DDBJ databases">
        <title>Section-level genome sequencing and comparative genomics of Aspergillus sections Usti and Cavernicolus.</title>
        <authorList>
            <consortium name="Lawrence Berkeley National Laboratory"/>
            <person name="Nybo J.L."/>
            <person name="Vesth T.C."/>
            <person name="Theobald S."/>
            <person name="Frisvad J.C."/>
            <person name="Larsen T.O."/>
            <person name="Kjaerboelling I."/>
            <person name="Rothschild-Mancinelli K."/>
            <person name="Lyhne E.K."/>
            <person name="Kogle M.E."/>
            <person name="Barry K."/>
            <person name="Clum A."/>
            <person name="Na H."/>
            <person name="Ledsgaard L."/>
            <person name="Lin J."/>
            <person name="Lipzen A."/>
            <person name="Kuo A."/>
            <person name="Riley R."/>
            <person name="Mondo S."/>
            <person name="Labutti K."/>
            <person name="Haridas S."/>
            <person name="Pangalinan J."/>
            <person name="Salamov A.A."/>
            <person name="Simmons B.A."/>
            <person name="Magnuson J.K."/>
            <person name="Chen J."/>
            <person name="Drula E."/>
            <person name="Henrissat B."/>
            <person name="Wiebenga A."/>
            <person name="Lubbers R.J."/>
            <person name="Gomes A.C."/>
            <person name="Makela M.R."/>
            <person name="Stajich J."/>
            <person name="Grigoriev I.V."/>
            <person name="Mortensen U.H."/>
            <person name="De Vries R.P."/>
            <person name="Baker S.E."/>
            <person name="Andersen M.R."/>
        </authorList>
    </citation>
    <scope>NUCLEOTIDE SEQUENCE [LARGE SCALE GENOMIC DNA]</scope>
    <source>
        <strain evidence="2 3">CBS 588.65</strain>
    </source>
</reference>
<dbReference type="InterPro" id="IPR001810">
    <property type="entry name" value="F-box_dom"/>
</dbReference>
<dbReference type="InterPro" id="IPR036047">
    <property type="entry name" value="F-box-like_dom_sf"/>
</dbReference>
<sequence>MPRNYLPPEIISHVLSYLDSSSLAPYAIVSKQWQAIIEKRTFSSLSLDTTQLLELARTVSRPRQHLIRQLRLKILSPEYAPAAREEVETDEDREQNNHAFTDAIHSLFKVLAGWSNNTEASLSLSIYARSPSDYVENSLEEIKRRSRNSKDLLQWRYESSYLQFLDSPETFPMVHTVGAFETCGNEDIQINRNIAPAAISRILSRLPRVRKVQGRLSDDERKNHFLRDKLRADFALSLSHWPTSIEHLDLNYRGWPPMDPNFPPLVRSDPGNDALSIALHCLSQQLVTLSLSDIMISPELFWPPGSTTESPPSWPKLMSYRLEYTMATPSGDWLFERDPRWVDSDWSREIDLELRLPEPKLPAPQDRLDDSWRTKPVQGLMTEFYRAASTAARFMPRLERMVLHAQLDPGARNDPEGVILDAGHWFMYDRARGYATWAGSGEFHLTEDIREAWRSIGTQHGNPVLRIQNEGYLECVSPLEYRRDEGKEDWKEDHGYSVWDD</sequence>
<keyword evidence="3" id="KW-1185">Reference proteome</keyword>
<protein>
    <recommendedName>
        <fullName evidence="1">F-box domain-containing protein</fullName>
    </recommendedName>
</protein>
<feature type="domain" description="F-box" evidence="1">
    <location>
        <begin position="1"/>
        <end position="45"/>
    </location>
</feature>
<evidence type="ECO:0000259" key="1">
    <source>
        <dbReference type="PROSITE" id="PS50181"/>
    </source>
</evidence>
<dbReference type="InterPro" id="IPR046676">
    <property type="entry name" value="DUF6546"/>
</dbReference>
<comment type="caution">
    <text evidence="2">The sequence shown here is derived from an EMBL/GenBank/DDBJ whole genome shotgun (WGS) entry which is preliminary data.</text>
</comment>
<dbReference type="EMBL" id="JBFXLT010000015">
    <property type="protein sequence ID" value="KAL2818074.1"/>
    <property type="molecule type" value="Genomic_DNA"/>
</dbReference>
<organism evidence="2 3">
    <name type="scientific">Aspergillus granulosus</name>
    <dbReference type="NCBI Taxonomy" id="176169"/>
    <lineage>
        <taxon>Eukaryota</taxon>
        <taxon>Fungi</taxon>
        <taxon>Dikarya</taxon>
        <taxon>Ascomycota</taxon>
        <taxon>Pezizomycotina</taxon>
        <taxon>Eurotiomycetes</taxon>
        <taxon>Eurotiomycetidae</taxon>
        <taxon>Eurotiales</taxon>
        <taxon>Aspergillaceae</taxon>
        <taxon>Aspergillus</taxon>
        <taxon>Aspergillus subgen. Nidulantes</taxon>
    </lineage>
</organism>
<gene>
    <name evidence="2" type="ORF">BJX63DRAFT_83196</name>
</gene>
<dbReference type="SUPFAM" id="SSF81383">
    <property type="entry name" value="F-box domain"/>
    <property type="match status" value="1"/>
</dbReference>
<name>A0ABR4HRG4_9EURO</name>
<dbReference type="Pfam" id="PF20183">
    <property type="entry name" value="DUF6546"/>
    <property type="match status" value="1"/>
</dbReference>
<dbReference type="Gene3D" id="1.20.1280.50">
    <property type="match status" value="1"/>
</dbReference>
<dbReference type="Pfam" id="PF12937">
    <property type="entry name" value="F-box-like"/>
    <property type="match status" value="1"/>
</dbReference>
<accession>A0ABR4HRG4</accession>
<dbReference type="SMART" id="SM00256">
    <property type="entry name" value="FBOX"/>
    <property type="match status" value="1"/>
</dbReference>
<evidence type="ECO:0000313" key="3">
    <source>
        <dbReference type="Proteomes" id="UP001610334"/>
    </source>
</evidence>
<dbReference type="PROSITE" id="PS50181">
    <property type="entry name" value="FBOX"/>
    <property type="match status" value="1"/>
</dbReference>
<proteinExistence type="predicted"/>
<evidence type="ECO:0000313" key="2">
    <source>
        <dbReference type="EMBL" id="KAL2818074.1"/>
    </source>
</evidence>